<evidence type="ECO:0000313" key="3">
    <source>
        <dbReference type="EMBL" id="MFC3938121.1"/>
    </source>
</evidence>
<keyword evidence="2" id="KW-0732">Signal</keyword>
<name>A0ABV8DIJ1_9BURK</name>
<feature type="chain" id="PRO_5046320308" evidence="2">
    <location>
        <begin position="30"/>
        <end position="291"/>
    </location>
</feature>
<protein>
    <submittedName>
        <fullName evidence="3">Uncharacterized protein</fullName>
    </submittedName>
</protein>
<dbReference type="RefSeq" id="WP_238385711.1">
    <property type="nucleotide sequence ID" value="NZ_JAMXAX010000139.1"/>
</dbReference>
<organism evidence="3 4">
    <name type="scientific">Acidovorax facilis</name>
    <dbReference type="NCBI Taxonomy" id="12917"/>
    <lineage>
        <taxon>Bacteria</taxon>
        <taxon>Pseudomonadati</taxon>
        <taxon>Pseudomonadota</taxon>
        <taxon>Betaproteobacteria</taxon>
        <taxon>Burkholderiales</taxon>
        <taxon>Comamonadaceae</taxon>
        <taxon>Acidovorax</taxon>
    </lineage>
</organism>
<feature type="signal peptide" evidence="2">
    <location>
        <begin position="1"/>
        <end position="29"/>
    </location>
</feature>
<evidence type="ECO:0000313" key="4">
    <source>
        <dbReference type="Proteomes" id="UP001595693"/>
    </source>
</evidence>
<dbReference type="Proteomes" id="UP001595693">
    <property type="component" value="Unassembled WGS sequence"/>
</dbReference>
<sequence>MNLTLRTLRNACAPAAALTALMVSVSLHAATPAESGYVGEYRGRSVDTITQLALLDDNTFCFAVTGGVLDMLMAGRWKAEGSGVRLQQVRQDQTLFPAYARKVAALGAMVEFDFHGPTLSSARAPVFAVSADDKAPATLRPLFGPDHSSWSENYPLPPLPAEAVRYFYLGDVVEEAPGKPAVVKVVQYRLDGANSVRVGFDPLQALPLMSQRAELKGDMLFLSGSRLGKRRALDPEVVQTVRTGCIAPALNPGAPRPAPKQGETPPLEPLRTFTVSPSAIQGTPFFEAKSN</sequence>
<accession>A0ABV8DIJ1</accession>
<comment type="caution">
    <text evidence="3">The sequence shown here is derived from an EMBL/GenBank/DDBJ whole genome shotgun (WGS) entry which is preliminary data.</text>
</comment>
<gene>
    <name evidence="3" type="ORF">ACFOW3_26225</name>
</gene>
<proteinExistence type="predicted"/>
<evidence type="ECO:0000256" key="1">
    <source>
        <dbReference type="SAM" id="MobiDB-lite"/>
    </source>
</evidence>
<reference evidence="4" key="1">
    <citation type="journal article" date="2019" name="Int. J. Syst. Evol. Microbiol.">
        <title>The Global Catalogue of Microorganisms (GCM) 10K type strain sequencing project: providing services to taxonomists for standard genome sequencing and annotation.</title>
        <authorList>
            <consortium name="The Broad Institute Genomics Platform"/>
            <consortium name="The Broad Institute Genome Sequencing Center for Infectious Disease"/>
            <person name="Wu L."/>
            <person name="Ma J."/>
        </authorList>
    </citation>
    <scope>NUCLEOTIDE SEQUENCE [LARGE SCALE GENOMIC DNA]</scope>
    <source>
        <strain evidence="4">CCUG 2113</strain>
    </source>
</reference>
<keyword evidence="4" id="KW-1185">Reference proteome</keyword>
<feature type="region of interest" description="Disordered" evidence="1">
    <location>
        <begin position="248"/>
        <end position="274"/>
    </location>
</feature>
<evidence type="ECO:0000256" key="2">
    <source>
        <dbReference type="SAM" id="SignalP"/>
    </source>
</evidence>
<dbReference type="EMBL" id="JBHSAJ010000167">
    <property type="protein sequence ID" value="MFC3938121.1"/>
    <property type="molecule type" value="Genomic_DNA"/>
</dbReference>